<proteinExistence type="predicted"/>
<gene>
    <name evidence="1" type="ORF">A7D17_16655</name>
</gene>
<dbReference type="Proteomes" id="UP000077659">
    <property type="component" value="Unassembled WGS sequence"/>
</dbReference>
<name>A0A1A9MDD6_9XANT</name>
<evidence type="ECO:0000313" key="2">
    <source>
        <dbReference type="Proteomes" id="UP000077659"/>
    </source>
</evidence>
<dbReference type="EMBL" id="LXNG01000015">
    <property type="protein sequence ID" value="OAG67600.1"/>
    <property type="molecule type" value="Genomic_DNA"/>
</dbReference>
<accession>A0A1A9MDD6</accession>
<protein>
    <submittedName>
        <fullName evidence="1">Uncharacterized protein</fullName>
    </submittedName>
</protein>
<comment type="caution">
    <text evidence="1">The sequence shown here is derived from an EMBL/GenBank/DDBJ whole genome shotgun (WGS) entry which is preliminary data.</text>
</comment>
<dbReference type="STRING" id="1843580.A7D17_16655"/>
<reference evidence="1 2" key="1">
    <citation type="submission" date="2016-05" db="EMBL/GenBank/DDBJ databases">
        <title>Pathogenic, phenotypic and molecular characterisation of Xanthomonas nasturtii sp. nov. and Xanthomonas floridensis sp. nov., new species of Xanthomonas associated with watercress production in Florida.</title>
        <authorList>
            <person name="Vicente J.G."/>
            <person name="Rothwell S."/>
            <person name="Holub E.B."/>
            <person name="Studholme D.J."/>
        </authorList>
    </citation>
    <scope>NUCLEOTIDE SEQUENCE [LARGE SCALE GENOMIC DNA]</scope>
    <source>
        <strain evidence="1 2">WHRI 8848</strain>
    </source>
</reference>
<sequence>MAAACPHLQPTYALALQAGCTVQEVSHGWSRAERVLHFAQCLPAALRTQPHADGPVTYYHAPAAPQWRGDEGFFCEQCRVALAFALR</sequence>
<dbReference type="AlphaFoldDB" id="A0A1A9MDD6"/>
<evidence type="ECO:0000313" key="1">
    <source>
        <dbReference type="EMBL" id="OAG67600.1"/>
    </source>
</evidence>
<organism evidence="1 2">
    <name type="scientific">Xanthomonas floridensis</name>
    <dbReference type="NCBI Taxonomy" id="1843580"/>
    <lineage>
        <taxon>Bacteria</taxon>
        <taxon>Pseudomonadati</taxon>
        <taxon>Pseudomonadota</taxon>
        <taxon>Gammaproteobacteria</taxon>
        <taxon>Lysobacterales</taxon>
        <taxon>Lysobacteraceae</taxon>
        <taxon>Xanthomonas</taxon>
    </lineage>
</organism>